<dbReference type="InterPro" id="IPR007391">
    <property type="entry name" value="Vancomycin_resist_VanW"/>
</dbReference>
<dbReference type="STRING" id="633697.EubceDRAFT1_0562"/>
<dbReference type="OrthoDB" id="9797191at2"/>
<name>I5ARI1_EUBC6</name>
<dbReference type="Pfam" id="PF04294">
    <property type="entry name" value="VanW"/>
    <property type="match status" value="1"/>
</dbReference>
<evidence type="ECO:0000313" key="4">
    <source>
        <dbReference type="Proteomes" id="UP000005753"/>
    </source>
</evidence>
<evidence type="ECO:0000259" key="2">
    <source>
        <dbReference type="Pfam" id="PF12229"/>
    </source>
</evidence>
<dbReference type="EMBL" id="CM001487">
    <property type="protein sequence ID" value="EIM56404.1"/>
    <property type="molecule type" value="Genomic_DNA"/>
</dbReference>
<reference evidence="3 4" key="1">
    <citation type="submission" date="2010-08" db="EMBL/GenBank/DDBJ databases">
        <authorList>
            <consortium name="US DOE Joint Genome Institute (JGI-PGF)"/>
            <person name="Lucas S."/>
            <person name="Copeland A."/>
            <person name="Lapidus A."/>
            <person name="Cheng J.-F."/>
            <person name="Bruce D."/>
            <person name="Goodwin L."/>
            <person name="Pitluck S."/>
            <person name="Land M.L."/>
            <person name="Hauser L."/>
            <person name="Chang Y.-J."/>
            <person name="Anderson I.J."/>
            <person name="Johnson E."/>
            <person name="Mulhopadhyay B."/>
            <person name="Kyrpides N."/>
            <person name="Woyke T.J."/>
        </authorList>
    </citation>
    <scope>NUCLEOTIDE SEQUENCE [LARGE SCALE GENOMIC DNA]</scope>
    <source>
        <strain evidence="3 4">6</strain>
    </source>
</reference>
<feature type="domain" description="YoaR-like putative peptidoglycan binding" evidence="2">
    <location>
        <begin position="124"/>
        <end position="231"/>
    </location>
</feature>
<feature type="compositionally biased region" description="Low complexity" evidence="1">
    <location>
        <begin position="51"/>
        <end position="61"/>
    </location>
</feature>
<dbReference type="PANTHER" id="PTHR35788">
    <property type="entry name" value="EXPORTED PROTEIN-RELATED"/>
    <property type="match status" value="1"/>
</dbReference>
<protein>
    <submittedName>
        <fullName evidence="3">Putative vancomycin resistance protein</fullName>
    </submittedName>
</protein>
<dbReference type="InterPro" id="IPR052913">
    <property type="entry name" value="Glycopeptide_resist_protein"/>
</dbReference>
<accession>I5ARI1</accession>
<dbReference type="AlphaFoldDB" id="I5ARI1"/>
<proteinExistence type="predicted"/>
<dbReference type="PANTHER" id="PTHR35788:SF1">
    <property type="entry name" value="EXPORTED PROTEIN"/>
    <property type="match status" value="1"/>
</dbReference>
<keyword evidence="4" id="KW-1185">Reference proteome</keyword>
<dbReference type="Proteomes" id="UP000005753">
    <property type="component" value="Chromosome"/>
</dbReference>
<gene>
    <name evidence="3" type="ORF">EubceDRAFT1_0562</name>
</gene>
<reference evidence="3 4" key="2">
    <citation type="submission" date="2012-02" db="EMBL/GenBank/DDBJ databases">
        <title>Improved High-Quality Draft sequence of Eubacterium cellulosolvens 6.</title>
        <authorList>
            <consortium name="US DOE Joint Genome Institute"/>
            <person name="Lucas S."/>
            <person name="Han J."/>
            <person name="Lapidus A."/>
            <person name="Cheng J.-F."/>
            <person name="Goodwin L."/>
            <person name="Pitluck S."/>
            <person name="Peters L."/>
            <person name="Mikhailova N."/>
            <person name="Gu W."/>
            <person name="Detter J.C."/>
            <person name="Han C."/>
            <person name="Tapia R."/>
            <person name="Land M."/>
            <person name="Hauser L."/>
            <person name="Kyrpides N."/>
            <person name="Ivanova N."/>
            <person name="Pagani I."/>
            <person name="Johnson E."/>
            <person name="Mukhopadhyay B."/>
            <person name="Anderson I."/>
            <person name="Woyke T."/>
        </authorList>
    </citation>
    <scope>NUCLEOTIDE SEQUENCE [LARGE SCALE GENOMIC DNA]</scope>
    <source>
        <strain evidence="3 4">6</strain>
    </source>
</reference>
<evidence type="ECO:0000256" key="1">
    <source>
        <dbReference type="SAM" id="MobiDB-lite"/>
    </source>
</evidence>
<dbReference type="HOGENOM" id="CLU_011572_2_0_9"/>
<dbReference type="eggNOG" id="COG2720">
    <property type="taxonomic scope" value="Bacteria"/>
</dbReference>
<evidence type="ECO:0000313" key="3">
    <source>
        <dbReference type="EMBL" id="EIM56404.1"/>
    </source>
</evidence>
<feature type="region of interest" description="Disordered" evidence="1">
    <location>
        <begin position="51"/>
        <end position="79"/>
    </location>
</feature>
<organism evidence="3 4">
    <name type="scientific">Eubacterium cellulosolvens (strain ATCC 43171 / JCM 9499 / 6)</name>
    <name type="common">Cillobacterium cellulosolvens</name>
    <dbReference type="NCBI Taxonomy" id="633697"/>
    <lineage>
        <taxon>Bacteria</taxon>
        <taxon>Bacillati</taxon>
        <taxon>Bacillota</taxon>
        <taxon>Clostridia</taxon>
        <taxon>Eubacteriales</taxon>
        <taxon>Eubacteriaceae</taxon>
        <taxon>Eubacterium</taxon>
    </lineage>
</organism>
<sequence>MRNNKERKKQILASVIALMLVFMMILSMFATVRADVEMNEEVQGLEAVTVTTSEAASAQTTPVSGTPDSSGVERPKKKNGGRIYIDNIDVTDMTEEEASAAVERRMKELSDSIIVFYADEQSYRTTAGKLGLGYSNRDVVKEALSIGRKGNVYKRFLAEQAMKNKEQIILKLFFTVSPEKVREVVEKSAESLNCDAQSNGLKLNEDNSFTITGGRNGVDINVSESVEKVITYMEDEWTGGQGGVELKANVTKYKNGRDQLSLVTDLLGSGRTAYATGNRSHDVNVEIAVRHIDGTVLYPGEEFSAEKVIGPTTAENGFLPGDTYEGTKVVKTYGGGVCQTSTTLYNAVIRAELEVTERHNHSYLVSYVDPGFDAAISEGSLDFRFKNNSDAPIYIQGITKDGYLTFNIYGHETRDPNRTISFESRVDEYKDVEKAYDTDATKPLGSIESSGGIQGCVAELWKLIYVNGEFSEEERVNSSNYQMMPYTFTAGTKDADGATLAAISAACQQQDLGALQVAVSSGSTVQTAEDQNYVQEEYVPSDDGQSYAEGQ</sequence>
<dbReference type="InterPro" id="IPR022029">
    <property type="entry name" value="YoaR-like_PG-bd"/>
</dbReference>
<dbReference type="Pfam" id="PF12229">
    <property type="entry name" value="PG_binding_4"/>
    <property type="match status" value="1"/>
</dbReference>